<accession>A0A143DDU1</accession>
<sequence>MPHVVLHSPLGWITLFEADDCLVSLDWGRGMEAGCEETPLLREAGKQLEAWFDRRLEHFDLPLAPAGTAFTARVRNALCAIPFGATQTYGDLAQTVSSSPRAVGMACARNPLPILVPCHRVLAAGGRLGGYSAFDGLQSKAWLLRFEQSATVTS</sequence>
<dbReference type="AlphaFoldDB" id="A0A143DDU1"/>
<comment type="catalytic activity">
    <reaction evidence="1 9">
        <text>a 4-O-methyl-thymidine in DNA + L-cysteinyl-[protein] = a thymidine in DNA + S-methyl-L-cysteinyl-[protein]</text>
        <dbReference type="Rhea" id="RHEA:53428"/>
        <dbReference type="Rhea" id="RHEA-COMP:10131"/>
        <dbReference type="Rhea" id="RHEA-COMP:10132"/>
        <dbReference type="Rhea" id="RHEA-COMP:13555"/>
        <dbReference type="Rhea" id="RHEA-COMP:13556"/>
        <dbReference type="ChEBI" id="CHEBI:29950"/>
        <dbReference type="ChEBI" id="CHEBI:82612"/>
        <dbReference type="ChEBI" id="CHEBI:137386"/>
        <dbReference type="ChEBI" id="CHEBI:137387"/>
        <dbReference type="EC" id="2.1.1.63"/>
    </reaction>
</comment>
<evidence type="ECO:0000256" key="3">
    <source>
        <dbReference type="ARBA" id="ARBA00022490"/>
    </source>
</evidence>
<comment type="miscellaneous">
    <text evidence="9">This enzyme catalyzes only one turnover and therefore is not strictly catalytic. According to one definition, an enzyme is a biocatalyst that acts repeatedly and over many reaction cycles.</text>
</comment>
<dbReference type="InterPro" id="IPR008332">
    <property type="entry name" value="MethylG_MeTrfase_N"/>
</dbReference>
<keyword evidence="3 9" id="KW-0963">Cytoplasm</keyword>
<dbReference type="OrthoDB" id="9802228at2"/>
<evidence type="ECO:0000256" key="7">
    <source>
        <dbReference type="ARBA" id="ARBA00023204"/>
    </source>
</evidence>
<dbReference type="FunFam" id="1.10.10.10:FF:000214">
    <property type="entry name" value="Methylated-DNA--protein-cysteine methyltransferase"/>
    <property type="match status" value="1"/>
</dbReference>
<dbReference type="Gene3D" id="3.30.160.70">
    <property type="entry name" value="Methylated DNA-protein cysteine methyltransferase domain"/>
    <property type="match status" value="1"/>
</dbReference>
<dbReference type="CDD" id="cd06445">
    <property type="entry name" value="ATase"/>
    <property type="match status" value="1"/>
</dbReference>
<dbReference type="InterPro" id="IPR036631">
    <property type="entry name" value="MGMT_N_sf"/>
</dbReference>
<feature type="active site" description="Nucleophile; methyl group acceptor" evidence="9">
    <location>
        <position position="118"/>
    </location>
</feature>
<evidence type="ECO:0000259" key="11">
    <source>
        <dbReference type="Pfam" id="PF02870"/>
    </source>
</evidence>
<name>A0A143DDU1_9PROT</name>
<dbReference type="GeneID" id="53316258"/>
<comment type="catalytic activity">
    <reaction evidence="8 9">
        <text>a 6-O-methyl-2'-deoxyguanosine in DNA + L-cysteinyl-[protein] = S-methyl-L-cysteinyl-[protein] + a 2'-deoxyguanosine in DNA</text>
        <dbReference type="Rhea" id="RHEA:24000"/>
        <dbReference type="Rhea" id="RHEA-COMP:10131"/>
        <dbReference type="Rhea" id="RHEA-COMP:10132"/>
        <dbReference type="Rhea" id="RHEA-COMP:11367"/>
        <dbReference type="Rhea" id="RHEA-COMP:11368"/>
        <dbReference type="ChEBI" id="CHEBI:29950"/>
        <dbReference type="ChEBI" id="CHEBI:82612"/>
        <dbReference type="ChEBI" id="CHEBI:85445"/>
        <dbReference type="ChEBI" id="CHEBI:85448"/>
        <dbReference type="EC" id="2.1.1.63"/>
    </reaction>
</comment>
<evidence type="ECO:0000313" key="12">
    <source>
        <dbReference type="EMBL" id="AMW34443.1"/>
    </source>
</evidence>
<dbReference type="EC" id="2.1.1.63" evidence="9"/>
<organism evidence="12 13">
    <name type="scientific">Haematospirillum jordaniae</name>
    <dbReference type="NCBI Taxonomy" id="1549855"/>
    <lineage>
        <taxon>Bacteria</taxon>
        <taxon>Pseudomonadati</taxon>
        <taxon>Pseudomonadota</taxon>
        <taxon>Alphaproteobacteria</taxon>
        <taxon>Rhodospirillales</taxon>
        <taxon>Novispirillaceae</taxon>
        <taxon>Haematospirillum</taxon>
    </lineage>
</organism>
<evidence type="ECO:0000313" key="13">
    <source>
        <dbReference type="Proteomes" id="UP000076066"/>
    </source>
</evidence>
<dbReference type="SUPFAM" id="SSF46767">
    <property type="entry name" value="Methylated DNA-protein cysteine methyltransferase, C-terminal domain"/>
    <property type="match status" value="1"/>
</dbReference>
<comment type="subcellular location">
    <subcellularLocation>
        <location evidence="9">Cytoplasm</location>
    </subcellularLocation>
</comment>
<dbReference type="GO" id="GO:0005737">
    <property type="term" value="C:cytoplasm"/>
    <property type="evidence" value="ECO:0007669"/>
    <property type="project" value="UniProtKB-SubCell"/>
</dbReference>
<dbReference type="InterPro" id="IPR014048">
    <property type="entry name" value="MethylDNA_cys_MeTrfase_DNA-bd"/>
</dbReference>
<dbReference type="Pfam" id="PF02870">
    <property type="entry name" value="Methyltransf_1N"/>
    <property type="match status" value="1"/>
</dbReference>
<dbReference type="KEGG" id="hjo:AY555_03730"/>
<dbReference type="PROSITE" id="PS00374">
    <property type="entry name" value="MGMT"/>
    <property type="match status" value="1"/>
</dbReference>
<evidence type="ECO:0000259" key="10">
    <source>
        <dbReference type="Pfam" id="PF01035"/>
    </source>
</evidence>
<dbReference type="RefSeq" id="WP_066133639.1">
    <property type="nucleotide sequence ID" value="NZ_CP014525.1"/>
</dbReference>
<evidence type="ECO:0000256" key="6">
    <source>
        <dbReference type="ARBA" id="ARBA00022763"/>
    </source>
</evidence>
<evidence type="ECO:0000256" key="5">
    <source>
        <dbReference type="ARBA" id="ARBA00022679"/>
    </source>
</evidence>
<keyword evidence="7 9" id="KW-0234">DNA repair</keyword>
<dbReference type="InterPro" id="IPR023546">
    <property type="entry name" value="MGMT"/>
</dbReference>
<evidence type="ECO:0000256" key="1">
    <source>
        <dbReference type="ARBA" id="ARBA00001286"/>
    </source>
</evidence>
<dbReference type="Gene3D" id="1.10.10.10">
    <property type="entry name" value="Winged helix-like DNA-binding domain superfamily/Winged helix DNA-binding domain"/>
    <property type="match status" value="1"/>
</dbReference>
<evidence type="ECO:0000256" key="9">
    <source>
        <dbReference type="HAMAP-Rule" id="MF_00772"/>
    </source>
</evidence>
<dbReference type="EMBL" id="CP014525">
    <property type="protein sequence ID" value="AMW34443.1"/>
    <property type="molecule type" value="Genomic_DNA"/>
</dbReference>
<keyword evidence="4 9" id="KW-0489">Methyltransferase</keyword>
<keyword evidence="5 9" id="KW-0808">Transferase</keyword>
<dbReference type="HAMAP" id="MF_00772">
    <property type="entry name" value="OGT"/>
    <property type="match status" value="1"/>
</dbReference>
<dbReference type="InterPro" id="IPR036388">
    <property type="entry name" value="WH-like_DNA-bd_sf"/>
</dbReference>
<dbReference type="PANTHER" id="PTHR10815:SF13">
    <property type="entry name" value="METHYLATED-DNA--PROTEIN-CYSTEINE METHYLTRANSFERASE"/>
    <property type="match status" value="1"/>
</dbReference>
<feature type="domain" description="Methylated-DNA-[protein]-cysteine S-methyltransferase DNA binding" evidence="10">
    <location>
        <begin position="70"/>
        <end position="148"/>
    </location>
</feature>
<protein>
    <recommendedName>
        <fullName evidence="9">Methylated-DNA--protein-cysteine methyltransferase</fullName>
        <ecNumber evidence="9">2.1.1.63</ecNumber>
    </recommendedName>
    <alternativeName>
        <fullName evidence="9">6-O-methylguanine-DNA methyltransferase</fullName>
        <shortName evidence="9">MGMT</shortName>
    </alternativeName>
    <alternativeName>
        <fullName evidence="9">O-6-methylguanine-DNA-alkyltransferase</fullName>
    </alternativeName>
</protein>
<feature type="domain" description="Methylguanine DNA methyltransferase ribonuclease-like" evidence="11">
    <location>
        <begin position="5"/>
        <end position="65"/>
    </location>
</feature>
<dbReference type="SUPFAM" id="SSF53155">
    <property type="entry name" value="Methylated DNA-protein cysteine methyltransferase domain"/>
    <property type="match status" value="1"/>
</dbReference>
<dbReference type="NCBIfam" id="TIGR00589">
    <property type="entry name" value="ogt"/>
    <property type="match status" value="1"/>
</dbReference>
<reference evidence="12 13" key="1">
    <citation type="submission" date="2016-02" db="EMBL/GenBank/DDBJ databases">
        <title>Complete Genome of H5569, the type strain of the newly described species Haematospirillium jordaniae.</title>
        <authorList>
            <person name="Nicholson A.C."/>
            <person name="Humrighouse B.W."/>
            <person name="Loparov V."/>
            <person name="McQuiston J.R."/>
        </authorList>
    </citation>
    <scope>NUCLEOTIDE SEQUENCE [LARGE SCALE GENOMIC DNA]</scope>
    <source>
        <strain evidence="12 13">H5569</strain>
    </source>
</reference>
<dbReference type="STRING" id="1549855.AY555_03730"/>
<keyword evidence="13" id="KW-1185">Reference proteome</keyword>
<comment type="similarity">
    <text evidence="2 9">Belongs to the MGMT family.</text>
</comment>
<gene>
    <name evidence="12" type="ORF">AY555_03730</name>
</gene>
<keyword evidence="6 9" id="KW-0227">DNA damage</keyword>
<dbReference type="Proteomes" id="UP000076066">
    <property type="component" value="Chromosome"/>
</dbReference>
<dbReference type="Pfam" id="PF01035">
    <property type="entry name" value="DNA_binding_1"/>
    <property type="match status" value="1"/>
</dbReference>
<dbReference type="GO" id="GO:0006307">
    <property type="term" value="P:DNA alkylation repair"/>
    <property type="evidence" value="ECO:0007669"/>
    <property type="project" value="UniProtKB-UniRule"/>
</dbReference>
<dbReference type="GO" id="GO:0032259">
    <property type="term" value="P:methylation"/>
    <property type="evidence" value="ECO:0007669"/>
    <property type="project" value="UniProtKB-KW"/>
</dbReference>
<proteinExistence type="inferred from homology"/>
<comment type="function">
    <text evidence="9">Involved in the cellular defense against the biological effects of O6-methylguanine (O6-MeG) and O4-methylthymine (O4-MeT) in DNA. Repairs the methylated nucleobase in DNA by stoichiometrically transferring the methyl group to a cysteine residue in the enzyme. This is a suicide reaction: the enzyme is irreversibly inactivated.</text>
</comment>
<dbReference type="InterPro" id="IPR001497">
    <property type="entry name" value="MethylDNA_cys_MeTrfase_AS"/>
</dbReference>
<evidence type="ECO:0000256" key="8">
    <source>
        <dbReference type="ARBA" id="ARBA00049348"/>
    </source>
</evidence>
<dbReference type="PANTHER" id="PTHR10815">
    <property type="entry name" value="METHYLATED-DNA--PROTEIN-CYSTEINE METHYLTRANSFERASE"/>
    <property type="match status" value="1"/>
</dbReference>
<evidence type="ECO:0000256" key="4">
    <source>
        <dbReference type="ARBA" id="ARBA00022603"/>
    </source>
</evidence>
<dbReference type="GO" id="GO:0003908">
    <property type="term" value="F:methylated-DNA-[protein]-cysteine S-methyltransferase activity"/>
    <property type="evidence" value="ECO:0007669"/>
    <property type="project" value="UniProtKB-UniRule"/>
</dbReference>
<evidence type="ECO:0000256" key="2">
    <source>
        <dbReference type="ARBA" id="ARBA00008711"/>
    </source>
</evidence>
<dbReference type="InterPro" id="IPR036217">
    <property type="entry name" value="MethylDNA_cys_MeTrfase_DNAb"/>
</dbReference>